<keyword evidence="14" id="KW-1185">Reference proteome</keyword>
<feature type="region of interest" description="Disordered" evidence="10">
    <location>
        <begin position="15"/>
        <end position="44"/>
    </location>
</feature>
<comment type="subcellular location">
    <subcellularLocation>
        <location evidence="1">Cytoplasm</location>
        <location evidence="1">Cytosol</location>
    </subcellularLocation>
</comment>
<comment type="catalytic activity">
    <reaction evidence="7">
        <text>an N(4)-(oligosaccharide-(1-&gt;3)-[oligosaccharide-(1-&gt;6)]-beta-D-Man-(1-&gt;4)-beta-D-GlcNAc-(1-&gt;4)-alpha-D-GlcNAc)-L-asparaginyl-[protein] + H2O = an oligosaccharide-(1-&gt;3)-[oligosaccharide-(1-&gt;6)]-beta-D-Man-(1-&gt;4)-D-GlcNAc + N(4)-(N-acetyl-beta-D-glucosaminyl)-L-asparaginyl-[protein]</text>
        <dbReference type="Rhea" id="RHEA:73067"/>
        <dbReference type="Rhea" id="RHEA-COMP:12603"/>
        <dbReference type="Rhea" id="RHEA-COMP:18176"/>
        <dbReference type="ChEBI" id="CHEBI:15377"/>
        <dbReference type="ChEBI" id="CHEBI:132248"/>
        <dbReference type="ChEBI" id="CHEBI:192714"/>
        <dbReference type="ChEBI" id="CHEBI:192715"/>
        <dbReference type="EC" id="3.2.1.96"/>
    </reaction>
</comment>
<evidence type="ECO:0000259" key="11">
    <source>
        <dbReference type="Pfam" id="PF03644"/>
    </source>
</evidence>
<dbReference type="Ensembl" id="ENSCPBT00000017464.1">
    <property type="protein sequence ID" value="ENSCPBP00000014719.1"/>
    <property type="gene ID" value="ENSCPBG00000010920.1"/>
</dbReference>
<accession>A0A8C3HB56</accession>
<protein>
    <recommendedName>
        <fullName evidence="9">Cytosolic endo-beta-N-acetylglucosaminidase</fullName>
        <ecNumber evidence="3">3.2.1.96</ecNumber>
    </recommendedName>
</protein>
<evidence type="ECO:0000256" key="2">
    <source>
        <dbReference type="ARBA" id="ARBA00007849"/>
    </source>
</evidence>
<dbReference type="GO" id="GO:0033925">
    <property type="term" value="F:mannosyl-glycoprotein endo-beta-N-acetylglucosaminidase activity"/>
    <property type="evidence" value="ECO:0007669"/>
    <property type="project" value="UniProtKB-EC"/>
</dbReference>
<evidence type="ECO:0000256" key="8">
    <source>
        <dbReference type="ARBA" id="ARBA00054935"/>
    </source>
</evidence>
<reference evidence="13" key="1">
    <citation type="submission" date="2025-08" db="UniProtKB">
        <authorList>
            <consortium name="Ensembl"/>
        </authorList>
    </citation>
    <scope>IDENTIFICATION</scope>
</reference>
<dbReference type="Proteomes" id="UP000694380">
    <property type="component" value="Unplaced"/>
</dbReference>
<evidence type="ECO:0000256" key="6">
    <source>
        <dbReference type="ARBA" id="ARBA00023295"/>
    </source>
</evidence>
<organism evidence="13 14">
    <name type="scientific">Chrysemys picta bellii</name>
    <name type="common">Western painted turtle</name>
    <name type="synonym">Emys bellii</name>
    <dbReference type="NCBI Taxonomy" id="8478"/>
    <lineage>
        <taxon>Eukaryota</taxon>
        <taxon>Metazoa</taxon>
        <taxon>Chordata</taxon>
        <taxon>Craniata</taxon>
        <taxon>Vertebrata</taxon>
        <taxon>Euteleostomi</taxon>
        <taxon>Archelosauria</taxon>
        <taxon>Testudinata</taxon>
        <taxon>Testudines</taxon>
        <taxon>Cryptodira</taxon>
        <taxon>Durocryptodira</taxon>
        <taxon>Testudinoidea</taxon>
        <taxon>Emydidae</taxon>
        <taxon>Chrysemys</taxon>
    </lineage>
</organism>
<dbReference type="Pfam" id="PF25529">
    <property type="entry name" value="Ig_ENGASE1_C"/>
    <property type="match status" value="1"/>
</dbReference>
<dbReference type="InterPro" id="IPR032979">
    <property type="entry name" value="ENGase"/>
</dbReference>
<dbReference type="GeneTree" id="ENSGT00390000018512"/>
<evidence type="ECO:0000259" key="12">
    <source>
        <dbReference type="Pfam" id="PF25529"/>
    </source>
</evidence>
<feature type="domain" description="Cytosolic endo-beta-N-acetylglucosaminidase TIM barrel" evidence="11">
    <location>
        <begin position="128"/>
        <end position="403"/>
    </location>
</feature>
<evidence type="ECO:0000256" key="7">
    <source>
        <dbReference type="ARBA" id="ARBA00034414"/>
    </source>
</evidence>
<comment type="similarity">
    <text evidence="2">Belongs to the glycosyl hydrolase 85 family.</text>
</comment>
<dbReference type="Gene3D" id="3.20.20.80">
    <property type="entry name" value="Glycosidases"/>
    <property type="match status" value="1"/>
</dbReference>
<dbReference type="FunFam" id="3.20.20.80:FF:000043">
    <property type="entry name" value="cytosolic endo-beta-N-acetylglucosaminidase"/>
    <property type="match status" value="1"/>
</dbReference>
<dbReference type="AlphaFoldDB" id="A0A8C3HB56"/>
<evidence type="ECO:0000256" key="10">
    <source>
        <dbReference type="SAM" id="MobiDB-lite"/>
    </source>
</evidence>
<dbReference type="Pfam" id="PF03644">
    <property type="entry name" value="Glyco_hydro_85"/>
    <property type="match status" value="1"/>
</dbReference>
<evidence type="ECO:0000256" key="3">
    <source>
        <dbReference type="ARBA" id="ARBA00012566"/>
    </source>
</evidence>
<dbReference type="GO" id="GO:0005829">
    <property type="term" value="C:cytosol"/>
    <property type="evidence" value="ECO:0007669"/>
    <property type="project" value="UniProtKB-SubCell"/>
</dbReference>
<evidence type="ECO:0000256" key="5">
    <source>
        <dbReference type="ARBA" id="ARBA00022801"/>
    </source>
</evidence>
<evidence type="ECO:0000256" key="4">
    <source>
        <dbReference type="ARBA" id="ARBA00022490"/>
    </source>
</evidence>
<keyword evidence="4" id="KW-0963">Cytoplasm</keyword>
<dbReference type="CDD" id="cd06547">
    <property type="entry name" value="GH85_ENGase"/>
    <property type="match status" value="1"/>
</dbReference>
<dbReference type="PANTHER" id="PTHR13246:SF1">
    <property type="entry name" value="CYTOSOLIC ENDO-BETA-N-ACETYLGLUCOSAMINIDASE"/>
    <property type="match status" value="1"/>
</dbReference>
<name>A0A8C3HB56_CHRPI</name>
<comment type="function">
    <text evidence="8">Endoglycosidase that releases N-glycans from glycoproteins by cleaving the beta-1,4-glycosidic bond in the N,N'-diacetylchitobiose core. Involved in the processing of free oligosaccharides in the cytosol.</text>
</comment>
<reference evidence="13" key="2">
    <citation type="submission" date="2025-09" db="UniProtKB">
        <authorList>
            <consortium name="Ensembl"/>
        </authorList>
    </citation>
    <scope>IDENTIFICATION</scope>
</reference>
<dbReference type="InterPro" id="IPR005201">
    <property type="entry name" value="TIM_ENGase"/>
</dbReference>
<keyword evidence="6" id="KW-0326">Glycosidase</keyword>
<dbReference type="InterPro" id="IPR057882">
    <property type="entry name" value="ENGase_C"/>
</dbReference>
<feature type="domain" description="Cytosolic endo-beta-N-acetylglucosaminidase C-terminal" evidence="12">
    <location>
        <begin position="613"/>
        <end position="721"/>
    </location>
</feature>
<evidence type="ECO:0000313" key="14">
    <source>
        <dbReference type="Proteomes" id="UP000694380"/>
    </source>
</evidence>
<proteinExistence type="inferred from homology"/>
<evidence type="ECO:0000256" key="1">
    <source>
        <dbReference type="ARBA" id="ARBA00004514"/>
    </source>
</evidence>
<evidence type="ECO:0000313" key="13">
    <source>
        <dbReference type="Ensembl" id="ENSCPBP00000014719.1"/>
    </source>
</evidence>
<dbReference type="EC" id="3.2.1.96" evidence="3"/>
<dbReference type="PANTHER" id="PTHR13246">
    <property type="entry name" value="ENDO BETA N-ACETYLGLUCOSAMINIDASE"/>
    <property type="match status" value="1"/>
</dbReference>
<keyword evidence="5" id="KW-0378">Hydrolase</keyword>
<gene>
    <name evidence="13" type="primary">ENGASE</name>
</gene>
<dbReference type="Gene3D" id="2.60.120.260">
    <property type="entry name" value="Galactose-binding domain-like"/>
    <property type="match status" value="1"/>
</dbReference>
<sequence length="729" mass="81280">QSMPGTAFAMQIAQHCPLPPQGNSPPHTHLSAAEHRTSPSGRLKPSRALRVLTTCHLRASLLLPARQFDQNTTEPISFYLSSLEELLAWKPTSDDDFNVATMPLANREPPLHSKRPRTLVCHDMNYGYLEDRFIQGSASRDPYVFYHWQYIDIFVYFSHHSVTIPPVTWTNAAHRNGVSVLGTFITEQTCGGQLCEAFLAGEAAAYHAVAVQLSRIAHFYRFDGWLVNIENTLSKAAARNLPLFLRDLREQLHRDVPGGLVLWYDSVLPSGELKWQNELNEKNRVFFDACDGLFTNYNWKEEHLERMGAQAGERLADVYVGIDVFARGEVVGGGFETDKALRLIRKHGFSAAIFAPGWVYEHLGKENFLQNENRFWGLLAELLPTHSISTLPFSTCFCLGMGTGRFSAGQEEEVGPWYNLSAQEIQPLFTEQQAPGGAGNWLRTRCSLQDAWNGGSCLLIEGIIPPEAGHVAVRLFSFQLPAPPKLFLSLLYKLEEKLPEVAVALELTTWDSGSCRVGHKAALPGPATRHQPQPLPTSPPQLSGLLSGCGRQSAAGWMRRCYELELRDCTLHELSLILSRHQPGQQERRFSCRLGEIRVLDADSLRSSLPPGPSLQASQLLWHKGPGPDQLSLSLTLRWSYPHSQARCFRIHCQGRAGPRGRELPQLLGVAHATLYRVVGLAVPKAPPMESCRVEFFVEPVLNEGVAVDRSRWGQLVLVYSDPASTSTY</sequence>
<evidence type="ECO:0000256" key="9">
    <source>
        <dbReference type="ARBA" id="ARBA00072457"/>
    </source>
</evidence>